<keyword evidence="2" id="KW-1185">Reference proteome</keyword>
<organism evidence="1 2">
    <name type="scientific">Jannaschia rubra</name>
    <dbReference type="NCBI Taxonomy" id="282197"/>
    <lineage>
        <taxon>Bacteria</taxon>
        <taxon>Pseudomonadati</taxon>
        <taxon>Pseudomonadota</taxon>
        <taxon>Alphaproteobacteria</taxon>
        <taxon>Rhodobacterales</taxon>
        <taxon>Roseobacteraceae</taxon>
        <taxon>Jannaschia</taxon>
    </lineage>
</organism>
<dbReference type="AlphaFoldDB" id="A0A0M6XNE5"/>
<name>A0A0M6XNE5_9RHOB</name>
<gene>
    <name evidence="1" type="ORF">JAN5088_00462</name>
</gene>
<sequence length="36" mass="3722">MKRMIPVLAGGMEALMGNAATKAELNLVCSADVVIC</sequence>
<evidence type="ECO:0000313" key="2">
    <source>
        <dbReference type="Proteomes" id="UP000048908"/>
    </source>
</evidence>
<reference evidence="1 2" key="1">
    <citation type="submission" date="2015-07" db="EMBL/GenBank/DDBJ databases">
        <authorList>
            <person name="Noorani M."/>
        </authorList>
    </citation>
    <scope>NUCLEOTIDE SEQUENCE [LARGE SCALE GENOMIC DNA]</scope>
    <source>
        <strain evidence="1 2">CECT 5088</strain>
    </source>
</reference>
<protein>
    <submittedName>
        <fullName evidence="1">Uncharacterized protein</fullName>
    </submittedName>
</protein>
<dbReference type="EMBL" id="CXPG01000011">
    <property type="protein sequence ID" value="CTQ31703.1"/>
    <property type="molecule type" value="Genomic_DNA"/>
</dbReference>
<dbReference type="Proteomes" id="UP000048908">
    <property type="component" value="Unassembled WGS sequence"/>
</dbReference>
<accession>A0A0M6XNE5</accession>
<evidence type="ECO:0000313" key="1">
    <source>
        <dbReference type="EMBL" id="CTQ31703.1"/>
    </source>
</evidence>
<proteinExistence type="predicted"/>